<dbReference type="Proteomes" id="UP000248987">
    <property type="component" value="Unassembled WGS sequence"/>
</dbReference>
<gene>
    <name evidence="2" type="ORF">LX77_01518</name>
</gene>
<keyword evidence="2" id="KW-0808">Transferase</keyword>
<dbReference type="SUPFAM" id="SSF53448">
    <property type="entry name" value="Nucleotide-diphospho-sugar transferases"/>
    <property type="match status" value="1"/>
</dbReference>
<dbReference type="OrthoDB" id="1326385at2"/>
<evidence type="ECO:0000313" key="3">
    <source>
        <dbReference type="Proteomes" id="UP000248987"/>
    </source>
</evidence>
<evidence type="ECO:0000313" key="2">
    <source>
        <dbReference type="EMBL" id="RAJ25216.1"/>
    </source>
</evidence>
<dbReference type="InterPro" id="IPR029044">
    <property type="entry name" value="Nucleotide-diphossugar_trans"/>
</dbReference>
<dbReference type="GO" id="GO:0016740">
    <property type="term" value="F:transferase activity"/>
    <property type="evidence" value="ECO:0007669"/>
    <property type="project" value="UniProtKB-KW"/>
</dbReference>
<dbReference type="RefSeq" id="WP_066438612.1">
    <property type="nucleotide sequence ID" value="NZ_LZRN01000066.1"/>
</dbReference>
<name>A0A1A7QQL8_9FLAO</name>
<sequence>MTKFKTWTSEEGEILLYVGDPDVDNFKKLIDGPGDLWHSSLDQGFRNCFPELIYQTAVYWWFLNDFENVNSAVNWRVNSRAFVIRKSVWEQLPGFDKAYSCEIMQGLDFGFNFIRYNHGIPMYVKGLFPKEHQNVKITSDNRYLFFKKHFKKRHSYYMLLRQGLLRFINEYKSFKKSSSIKMHETTVIKGRPLKPIIGHPKVSLIIPTMKRQGYTELLLKDYNAQTYPICEAIIVDATPEEERDPKYYNEDNFNFKINLKWQTSKGSCKARNEAIDMCIGDYIIFADDDIRVLPDFVENHIKLLQTYKADATNGLDIMASHETQDLNDLKNRLAKLGDARWHVGVSSIFSNANSCVKKEMVDRLKGNDINFDGGYGEDSDYGLRILKAGGVLLHNPYSANLHLKPQQGGYRVWGSQSKLMGKKRKTQPWELDRPVKWPRPVPSPTITYGIIKHFTPEQVEAWRHKHFFLYLFKGGKKEFLVRLLKLPYKQLQFQKSLQYAKRLLYLGERHF</sequence>
<proteinExistence type="predicted"/>
<organism evidence="2 3">
    <name type="scientific">Gelidibacter algens</name>
    <dbReference type="NCBI Taxonomy" id="49280"/>
    <lineage>
        <taxon>Bacteria</taxon>
        <taxon>Pseudomonadati</taxon>
        <taxon>Bacteroidota</taxon>
        <taxon>Flavobacteriia</taxon>
        <taxon>Flavobacteriales</taxon>
        <taxon>Flavobacteriaceae</taxon>
        <taxon>Gelidibacter</taxon>
    </lineage>
</organism>
<dbReference type="InterPro" id="IPR001173">
    <property type="entry name" value="Glyco_trans_2-like"/>
</dbReference>
<dbReference type="EMBL" id="QLLQ01000004">
    <property type="protein sequence ID" value="RAJ25216.1"/>
    <property type="molecule type" value="Genomic_DNA"/>
</dbReference>
<dbReference type="PANTHER" id="PTHR43685">
    <property type="entry name" value="GLYCOSYLTRANSFERASE"/>
    <property type="match status" value="1"/>
</dbReference>
<dbReference type="Gene3D" id="3.90.550.10">
    <property type="entry name" value="Spore Coat Polysaccharide Biosynthesis Protein SpsA, Chain A"/>
    <property type="match status" value="1"/>
</dbReference>
<feature type="domain" description="Glycosyltransferase 2-like" evidence="1">
    <location>
        <begin position="203"/>
        <end position="312"/>
    </location>
</feature>
<dbReference type="STRING" id="49280.A9996_18070"/>
<protein>
    <submittedName>
        <fullName evidence="2">Glycosyl transferase family 2</fullName>
    </submittedName>
</protein>
<dbReference type="Pfam" id="PF00535">
    <property type="entry name" value="Glycos_transf_2"/>
    <property type="match status" value="1"/>
</dbReference>
<dbReference type="InterPro" id="IPR050834">
    <property type="entry name" value="Glycosyltransf_2"/>
</dbReference>
<dbReference type="AlphaFoldDB" id="A0A1A7QQL8"/>
<accession>A0A1A7QQL8</accession>
<comment type="caution">
    <text evidence="2">The sequence shown here is derived from an EMBL/GenBank/DDBJ whole genome shotgun (WGS) entry which is preliminary data.</text>
</comment>
<keyword evidence="3" id="KW-1185">Reference proteome</keyword>
<reference evidence="2 3" key="1">
    <citation type="submission" date="2018-06" db="EMBL/GenBank/DDBJ databases">
        <title>Genomic Encyclopedia of Archaeal and Bacterial Type Strains, Phase II (KMG-II): from individual species to whole genera.</title>
        <authorList>
            <person name="Goeker M."/>
        </authorList>
    </citation>
    <scope>NUCLEOTIDE SEQUENCE [LARGE SCALE GENOMIC DNA]</scope>
    <source>
        <strain evidence="2 3">DSM 12408</strain>
    </source>
</reference>
<evidence type="ECO:0000259" key="1">
    <source>
        <dbReference type="Pfam" id="PF00535"/>
    </source>
</evidence>
<dbReference type="PANTHER" id="PTHR43685:SF3">
    <property type="entry name" value="SLR2126 PROTEIN"/>
    <property type="match status" value="1"/>
</dbReference>